<dbReference type="Pfam" id="PF04471">
    <property type="entry name" value="Mrr_cat"/>
    <property type="match status" value="1"/>
</dbReference>
<keyword evidence="1" id="KW-0472">Membrane</keyword>
<dbReference type="PANTHER" id="PTHR30015:SF7">
    <property type="entry name" value="TYPE IV METHYL-DIRECTED RESTRICTION ENZYME ECOKMRR"/>
    <property type="match status" value="1"/>
</dbReference>
<dbReference type="SUPFAM" id="SSF52980">
    <property type="entry name" value="Restriction endonuclease-like"/>
    <property type="match status" value="1"/>
</dbReference>
<dbReference type="AlphaFoldDB" id="A0A9P2G5E2"/>
<dbReference type="InterPro" id="IPR011856">
    <property type="entry name" value="tRNA_endonuc-like_dom_sf"/>
</dbReference>
<feature type="transmembrane region" description="Helical" evidence="1">
    <location>
        <begin position="12"/>
        <end position="34"/>
    </location>
</feature>
<keyword evidence="1" id="KW-1133">Transmembrane helix</keyword>
<dbReference type="Gene3D" id="3.40.1350.10">
    <property type="match status" value="1"/>
</dbReference>
<evidence type="ECO:0000256" key="1">
    <source>
        <dbReference type="SAM" id="Phobius"/>
    </source>
</evidence>
<keyword evidence="1" id="KW-0812">Transmembrane</keyword>
<dbReference type="Proteomes" id="UP000006160">
    <property type="component" value="Unassembled WGS sequence"/>
</dbReference>
<dbReference type="GO" id="GO:0015666">
    <property type="term" value="F:restriction endodeoxyribonuclease activity"/>
    <property type="evidence" value="ECO:0007669"/>
    <property type="project" value="TreeGrafter"/>
</dbReference>
<comment type="caution">
    <text evidence="3">The sequence shown here is derived from an EMBL/GenBank/DDBJ whole genome shotgun (WGS) entry which is preliminary data.</text>
</comment>
<gene>
    <name evidence="3" type="ORF">CLG_B2325</name>
</gene>
<organism evidence="3 4">
    <name type="scientific">Clostridium botulinum D str. 1873</name>
    <dbReference type="NCBI Taxonomy" id="592027"/>
    <lineage>
        <taxon>Bacteria</taxon>
        <taxon>Bacillati</taxon>
        <taxon>Bacillota</taxon>
        <taxon>Clostridia</taxon>
        <taxon>Eubacteriales</taxon>
        <taxon>Clostridiaceae</taxon>
        <taxon>Clostridium</taxon>
    </lineage>
</organism>
<name>A0A9P2G5E2_CLOBO</name>
<protein>
    <submittedName>
        <fullName evidence="3">Restriction endonuclase</fullName>
    </submittedName>
</protein>
<dbReference type="GO" id="GO:0009307">
    <property type="term" value="P:DNA restriction-modification system"/>
    <property type="evidence" value="ECO:0007669"/>
    <property type="project" value="InterPro"/>
</dbReference>
<proteinExistence type="predicted"/>
<dbReference type="PANTHER" id="PTHR30015">
    <property type="entry name" value="MRR RESTRICTION SYSTEM PROTEIN"/>
    <property type="match status" value="1"/>
</dbReference>
<feature type="domain" description="Restriction endonuclease type IV Mrr" evidence="2">
    <location>
        <begin position="60"/>
        <end position="170"/>
    </location>
</feature>
<dbReference type="EMBL" id="ACSJ01000017">
    <property type="protein sequence ID" value="EES90290.1"/>
    <property type="molecule type" value="Genomic_DNA"/>
</dbReference>
<sequence>MLYNHIEGIQRLIINLFKLGINISIIIGSSYIFLKFIKWAYYAYKWRYTDYTCFDISRIIKKMNPREFEIFIANLFTQLGYKAEATVATCDGGKDVIATNREEKIYIECKHWNINNLIGREILQKLVGSAVGDNATKAIVVTTSRYNKNAYEYAEKVPWLELWTIKDIIKTLNKIEDTKKGYILHCLEE</sequence>
<dbReference type="InterPro" id="IPR011335">
    <property type="entry name" value="Restrct_endonuc-II-like"/>
</dbReference>
<evidence type="ECO:0000259" key="2">
    <source>
        <dbReference type="Pfam" id="PF04471"/>
    </source>
</evidence>
<dbReference type="InterPro" id="IPR007560">
    <property type="entry name" value="Restrct_endonuc_IV_Mrr"/>
</dbReference>
<dbReference type="InterPro" id="IPR052906">
    <property type="entry name" value="Type_IV_Methyl-Rstrct_Enzyme"/>
</dbReference>
<evidence type="ECO:0000313" key="4">
    <source>
        <dbReference type="Proteomes" id="UP000006160"/>
    </source>
</evidence>
<dbReference type="GO" id="GO:0003677">
    <property type="term" value="F:DNA binding"/>
    <property type="evidence" value="ECO:0007669"/>
    <property type="project" value="InterPro"/>
</dbReference>
<reference evidence="3 4" key="1">
    <citation type="submission" date="2009-10" db="EMBL/GenBank/DDBJ databases">
        <authorList>
            <person name="Shrivastava S."/>
            <person name="Brinkac L.B."/>
            <person name="Brown J.L."/>
            <person name="Bruce D.B."/>
            <person name="Detter C."/>
            <person name="Green L.D."/>
            <person name="Munk C.A."/>
            <person name="Rogers Y.C."/>
            <person name="Tapia R."/>
            <person name="Saunders E.S."/>
            <person name="Sims D.R."/>
            <person name="Smith L.A."/>
            <person name="Smith T.J."/>
            <person name="Sutton G."/>
            <person name="Brettin T."/>
        </authorList>
    </citation>
    <scope>NUCLEOTIDE SEQUENCE [LARGE SCALE GENOMIC DNA]</scope>
    <source>
        <strain evidence="4">D str. 1873</strain>
    </source>
</reference>
<accession>A0A9P2G5E2</accession>
<evidence type="ECO:0000313" key="3">
    <source>
        <dbReference type="EMBL" id="EES90290.1"/>
    </source>
</evidence>